<dbReference type="PANTHER" id="PTHR11735">
    <property type="entry name" value="TRNA N6-ADENOSINE THREONYLCARBAMOYLTRANSFERASE"/>
    <property type="match status" value="1"/>
</dbReference>
<evidence type="ECO:0000313" key="3">
    <source>
        <dbReference type="Proteomes" id="UP001208656"/>
    </source>
</evidence>
<dbReference type="RefSeq" id="WP_173661931.1">
    <property type="nucleotide sequence ID" value="NZ_JAOUSE010000062.1"/>
</dbReference>
<keyword evidence="2" id="KW-0808">Transferase</keyword>
<evidence type="ECO:0000313" key="2">
    <source>
        <dbReference type="EMBL" id="MCU9595606.1"/>
    </source>
</evidence>
<dbReference type="GO" id="GO:0061711">
    <property type="term" value="F:tRNA N(6)-L-threonylcarbamoyladenine synthase activity"/>
    <property type="evidence" value="ECO:0007669"/>
    <property type="project" value="UniProtKB-EC"/>
</dbReference>
<dbReference type="SUPFAM" id="SSF53067">
    <property type="entry name" value="Actin-like ATPase domain"/>
    <property type="match status" value="2"/>
</dbReference>
<dbReference type="Gene3D" id="3.30.420.40">
    <property type="match status" value="2"/>
</dbReference>
<dbReference type="PANTHER" id="PTHR11735:SF11">
    <property type="entry name" value="TRNA THREONYLCARBAMOYLADENOSINE BIOSYNTHESIS PROTEIN TSAB"/>
    <property type="match status" value="1"/>
</dbReference>
<organism evidence="2 3">
    <name type="scientific">Pallidibacillus thermolactis</name>
    <dbReference type="NCBI Taxonomy" id="251051"/>
    <lineage>
        <taxon>Bacteria</taxon>
        <taxon>Bacillati</taxon>
        <taxon>Bacillota</taxon>
        <taxon>Bacilli</taxon>
        <taxon>Bacillales</taxon>
        <taxon>Bacillaceae</taxon>
        <taxon>Pallidibacillus</taxon>
    </lineage>
</organism>
<dbReference type="NCBIfam" id="TIGR03725">
    <property type="entry name" value="T6A_YeaZ"/>
    <property type="match status" value="1"/>
</dbReference>
<reference evidence="2 3" key="1">
    <citation type="submission" date="2022-10" db="EMBL/GenBank/DDBJ databases">
        <title>Description of Fervidibacillus gen. nov. in the family Fervidibacillaceae fam. nov. with two species, Fervidibacillus albus sp. nov., and Fervidibacillus halotolerans sp. nov., isolated from tidal flat sediments.</title>
        <authorList>
            <person name="Kwon K.K."/>
            <person name="Yang S.-H."/>
        </authorList>
    </citation>
    <scope>NUCLEOTIDE SEQUENCE [LARGE SCALE GENOMIC DNA]</scope>
    <source>
        <strain evidence="2 3">DSM 23332</strain>
    </source>
</reference>
<keyword evidence="3" id="KW-1185">Reference proteome</keyword>
<dbReference type="CDD" id="cd24032">
    <property type="entry name" value="ASKHA_NBD_TsaB"/>
    <property type="match status" value="1"/>
</dbReference>
<keyword evidence="2" id="KW-0012">Acyltransferase</keyword>
<feature type="domain" description="Gcp-like" evidence="1">
    <location>
        <begin position="31"/>
        <end position="224"/>
    </location>
</feature>
<dbReference type="Proteomes" id="UP001208656">
    <property type="component" value="Unassembled WGS sequence"/>
</dbReference>
<dbReference type="InterPro" id="IPR000905">
    <property type="entry name" value="Gcp-like_dom"/>
</dbReference>
<comment type="caution">
    <text evidence="2">The sequence shown here is derived from an EMBL/GenBank/DDBJ whole genome shotgun (WGS) entry which is preliminary data.</text>
</comment>
<dbReference type="EC" id="2.3.1.234" evidence="2"/>
<dbReference type="InterPro" id="IPR022496">
    <property type="entry name" value="T6A_TsaB"/>
</dbReference>
<dbReference type="EMBL" id="JAOUSE010000062">
    <property type="protein sequence ID" value="MCU9595606.1"/>
    <property type="molecule type" value="Genomic_DNA"/>
</dbReference>
<evidence type="ECO:0000259" key="1">
    <source>
        <dbReference type="Pfam" id="PF00814"/>
    </source>
</evidence>
<proteinExistence type="predicted"/>
<protein>
    <submittedName>
        <fullName evidence="2">tRNA (Adenosine(37)-N6)-threonylcarbamoyltransferase complex dimerization subunit type 1 TsaB</fullName>
        <ecNumber evidence="2">2.3.1.234</ecNumber>
    </submittedName>
</protein>
<accession>A0ABT2WKX1</accession>
<sequence length="231" mass="25591">MNILAIDTSTNVLGVGVVSQDKVIGEYMTNVKRNHSTRVLPAIDYLLNDCGVAKNEIEKIVVANGPGSYTGLRIGVTIGKTLAWTLKVPIVGVSSLKVMAANARYFEGLISPVMDARRGNIFTGLYKYKDGKLQQVEEDKHRSVKEWGDHLKDFNKPVMFVGDDSLIHNEIFSSILNDNAIFAPLTLNVPKPGELALLGKDLPGEDAHLFKPNYLRLSEAEAKWREKNRNN</sequence>
<dbReference type="InterPro" id="IPR043129">
    <property type="entry name" value="ATPase_NBD"/>
</dbReference>
<name>A0ABT2WKX1_9BACI</name>
<dbReference type="Pfam" id="PF00814">
    <property type="entry name" value="TsaD"/>
    <property type="match status" value="1"/>
</dbReference>
<gene>
    <name evidence="2" type="primary">tsaB</name>
    <name evidence="2" type="ORF">OEV82_14320</name>
</gene>